<evidence type="ECO:0000313" key="1">
    <source>
        <dbReference type="EMBL" id="KAK2176668.1"/>
    </source>
</evidence>
<name>A0AAD9KTX1_RIDPI</name>
<evidence type="ECO:0000313" key="2">
    <source>
        <dbReference type="Proteomes" id="UP001209878"/>
    </source>
</evidence>
<accession>A0AAD9KTX1</accession>
<protein>
    <submittedName>
        <fullName evidence="1">Uncharacterized protein</fullName>
    </submittedName>
</protein>
<comment type="caution">
    <text evidence="1">The sequence shown here is derived from an EMBL/GenBank/DDBJ whole genome shotgun (WGS) entry which is preliminary data.</text>
</comment>
<sequence length="117" mass="12024">MDAQAGYQAAVERGRLLPTAALVPGVGVGVNPPMLSPTFGDTPVGLGGPYPGQTMAELAAAGGGGLSPTAVAYIPFHNRYVPAAHALALHGSGEWICTYYVRVVVLYCRCAVVILPM</sequence>
<gene>
    <name evidence="1" type="ORF">NP493_648g00007</name>
</gene>
<reference evidence="1" key="1">
    <citation type="journal article" date="2023" name="Mol. Biol. Evol.">
        <title>Third-Generation Sequencing Reveals the Adaptive Role of the Epigenome in Three Deep-Sea Polychaetes.</title>
        <authorList>
            <person name="Perez M."/>
            <person name="Aroh O."/>
            <person name="Sun Y."/>
            <person name="Lan Y."/>
            <person name="Juniper S.K."/>
            <person name="Young C.R."/>
            <person name="Angers B."/>
            <person name="Qian P.Y."/>
        </authorList>
    </citation>
    <scope>NUCLEOTIDE SEQUENCE</scope>
    <source>
        <strain evidence="1">R07B-5</strain>
    </source>
</reference>
<dbReference type="Proteomes" id="UP001209878">
    <property type="component" value="Unassembled WGS sequence"/>
</dbReference>
<keyword evidence="2" id="KW-1185">Reference proteome</keyword>
<dbReference type="AlphaFoldDB" id="A0AAD9KTX1"/>
<dbReference type="EMBL" id="JAODUO010000647">
    <property type="protein sequence ID" value="KAK2176668.1"/>
    <property type="molecule type" value="Genomic_DNA"/>
</dbReference>
<proteinExistence type="predicted"/>
<organism evidence="1 2">
    <name type="scientific">Ridgeia piscesae</name>
    <name type="common">Tubeworm</name>
    <dbReference type="NCBI Taxonomy" id="27915"/>
    <lineage>
        <taxon>Eukaryota</taxon>
        <taxon>Metazoa</taxon>
        <taxon>Spiralia</taxon>
        <taxon>Lophotrochozoa</taxon>
        <taxon>Annelida</taxon>
        <taxon>Polychaeta</taxon>
        <taxon>Sedentaria</taxon>
        <taxon>Canalipalpata</taxon>
        <taxon>Sabellida</taxon>
        <taxon>Siboglinidae</taxon>
        <taxon>Ridgeia</taxon>
    </lineage>
</organism>